<comment type="subcellular location">
    <subcellularLocation>
        <location evidence="6">Cell membrane</location>
        <topology evidence="6">Single-pass membrane protein</topology>
    </subcellularLocation>
</comment>
<keyword evidence="6" id="KW-0812">Transmembrane</keyword>
<dbReference type="EMBL" id="QSKC01000003">
    <property type="protein sequence ID" value="RHE33483.1"/>
    <property type="molecule type" value="Genomic_DNA"/>
</dbReference>
<dbReference type="EMBL" id="QSDV01000001">
    <property type="protein sequence ID" value="RGZ19987.1"/>
    <property type="molecule type" value="Genomic_DNA"/>
</dbReference>
<evidence type="ECO:0000313" key="21">
    <source>
        <dbReference type="Proteomes" id="UP000260758"/>
    </source>
</evidence>
<evidence type="ECO:0000313" key="9">
    <source>
        <dbReference type="EMBL" id="PWE85177.1"/>
    </source>
</evidence>
<evidence type="ECO:0000256" key="2">
    <source>
        <dbReference type="ARBA" id="ARBA00022553"/>
    </source>
</evidence>
<dbReference type="EMBL" id="JRFS01000001">
    <property type="protein sequence ID" value="PWE85177.1"/>
    <property type="molecule type" value="Genomic_DNA"/>
</dbReference>
<evidence type="ECO:0000313" key="25">
    <source>
        <dbReference type="Proteomes" id="UP000285865"/>
    </source>
</evidence>
<dbReference type="GO" id="GO:0022900">
    <property type="term" value="P:electron transport chain"/>
    <property type="evidence" value="ECO:0007669"/>
    <property type="project" value="UniProtKB-UniRule"/>
</dbReference>
<dbReference type="RefSeq" id="WP_022293190.1">
    <property type="nucleotide sequence ID" value="NZ_AP031452.1"/>
</dbReference>
<protein>
    <recommendedName>
        <fullName evidence="6">Ion-translocating oxidoreductase complex subunit G</fullName>
        <ecNumber evidence="6">7.-.-.-</ecNumber>
    </recommendedName>
    <alternativeName>
        <fullName evidence="6">Rnf electron transport complex subunit G</fullName>
    </alternativeName>
</protein>
<keyword evidence="6" id="KW-0472">Membrane</keyword>
<dbReference type="Proteomes" id="UP000285865">
    <property type="component" value="Unassembled WGS sequence"/>
</dbReference>
<dbReference type="AlphaFoldDB" id="A0A0M6WK31"/>
<name>A0A0M6WK31_9FIRM</name>
<evidence type="ECO:0000313" key="11">
    <source>
        <dbReference type="EMBL" id="RGM75058.1"/>
    </source>
</evidence>
<evidence type="ECO:0000313" key="22">
    <source>
        <dbReference type="Proteomes" id="UP000266066"/>
    </source>
</evidence>
<dbReference type="EMBL" id="QRUJ01000001">
    <property type="protein sequence ID" value="RGR57181.1"/>
    <property type="molecule type" value="Genomic_DNA"/>
</dbReference>
<dbReference type="EMBL" id="QSTI01000001">
    <property type="protein sequence ID" value="RGM52812.1"/>
    <property type="molecule type" value="Genomic_DNA"/>
</dbReference>
<evidence type="ECO:0000313" key="26">
    <source>
        <dbReference type="Proteomes" id="UP000286104"/>
    </source>
</evidence>
<evidence type="ECO:0000259" key="7">
    <source>
        <dbReference type="SMART" id="SM00900"/>
    </source>
</evidence>
<keyword evidence="6" id="KW-1003">Cell membrane</keyword>
<dbReference type="Proteomes" id="UP000245905">
    <property type="component" value="Unassembled WGS sequence"/>
</dbReference>
<evidence type="ECO:0000313" key="13">
    <source>
        <dbReference type="EMBL" id="RGZ19987.1"/>
    </source>
</evidence>
<evidence type="ECO:0000313" key="23">
    <source>
        <dbReference type="Proteomes" id="UP000285209"/>
    </source>
</evidence>
<evidence type="ECO:0000313" key="16">
    <source>
        <dbReference type="EMBL" id="RHI25184.1"/>
    </source>
</evidence>
<dbReference type="EMBL" id="QSTP01000001">
    <property type="protein sequence ID" value="RGM75058.1"/>
    <property type="molecule type" value="Genomic_DNA"/>
</dbReference>
<proteinExistence type="inferred from homology"/>
<dbReference type="GO" id="GO:0009055">
    <property type="term" value="F:electron transfer activity"/>
    <property type="evidence" value="ECO:0007669"/>
    <property type="project" value="InterPro"/>
</dbReference>
<keyword evidence="18" id="KW-1185">Reference proteome</keyword>
<dbReference type="Proteomes" id="UP000286181">
    <property type="component" value="Unassembled WGS sequence"/>
</dbReference>
<keyword evidence="1 6" id="KW-0813">Transport</keyword>
<reference evidence="18" key="3">
    <citation type="submission" date="2015-05" db="EMBL/GenBank/DDBJ databases">
        <authorList>
            <consortium name="Pathogen Informatics"/>
        </authorList>
    </citation>
    <scope>NUCLEOTIDE SEQUENCE [LARGE SCALE GENOMIC DNA]</scope>
    <source>
        <strain evidence="18">T1-815</strain>
    </source>
</reference>
<keyword evidence="2 6" id="KW-0597">Phosphoprotein</keyword>
<sequence>MNKRIVHDALILTAFTLVLGFILALVQGITAEPIDKANKAAAQKAYQAVFSDAKSFEKYDYDADEADKLVSDAGYKDTIDDIETALDSNKETLGYVITVTAKDGSQGSITFSVGIKNDGTVNGYSITSISETPGLGMKAEEADFYKQFENKKVDKFDVVKATPSKDDEIEAITGSTITSKAMANGCNAAITYFQNKLQGGAN</sequence>
<evidence type="ECO:0000256" key="5">
    <source>
        <dbReference type="ARBA" id="ARBA00022982"/>
    </source>
</evidence>
<dbReference type="GO" id="GO:0010181">
    <property type="term" value="F:FMN binding"/>
    <property type="evidence" value="ECO:0007669"/>
    <property type="project" value="InterPro"/>
</dbReference>
<reference evidence="9 19" key="1">
    <citation type="submission" date="2014-09" db="EMBL/GenBank/DDBJ databases">
        <title>Butyrate-producing bacteria isolated from human gut.</title>
        <authorList>
            <person name="Zhang Q."/>
            <person name="Zhao L."/>
        </authorList>
    </citation>
    <scope>NUCLEOTIDE SEQUENCE [LARGE SCALE GENOMIC DNA]</scope>
    <source>
        <strain evidence="9 19">R22</strain>
    </source>
</reference>
<dbReference type="Proteomes" id="UP000049472">
    <property type="component" value="Unassembled WGS sequence"/>
</dbReference>
<evidence type="ECO:0000313" key="12">
    <source>
        <dbReference type="EMBL" id="RGR57181.1"/>
    </source>
</evidence>
<dbReference type="Proteomes" id="UP000266066">
    <property type="component" value="Unassembled WGS sequence"/>
</dbReference>
<comment type="similarity">
    <text evidence="6">Belongs to the RnfG family.</text>
</comment>
<reference evidence="20 21" key="4">
    <citation type="submission" date="2018-08" db="EMBL/GenBank/DDBJ databases">
        <title>A genome reference for cultivated species of the human gut microbiota.</title>
        <authorList>
            <person name="Zou Y."/>
            <person name="Xue W."/>
            <person name="Luo G."/>
        </authorList>
    </citation>
    <scope>NUCLEOTIDE SEQUENCE [LARGE SCALE GENOMIC DNA]</scope>
    <source>
        <strain evidence="12 22">AF25-15</strain>
        <strain evidence="17 27">AF39-14AC</strain>
        <strain evidence="16 25">AM16-11</strain>
        <strain evidence="15 24">AM29-10</strain>
        <strain evidence="14 26">AM36-3AA</strain>
        <strain evidence="13 23">AM54-25XD</strain>
        <strain evidence="11 21">OM07-13</strain>
        <strain evidence="10 20">OM08-12AT</strain>
    </source>
</reference>
<feature type="domain" description="FMN-binding" evidence="7">
    <location>
        <begin position="104"/>
        <end position="193"/>
    </location>
</feature>
<dbReference type="EMBL" id="CVRQ01000016">
    <property type="protein sequence ID" value="CRL36092.1"/>
    <property type="molecule type" value="Genomic_DNA"/>
</dbReference>
<keyword evidence="3 6" id="KW-0285">Flavoprotein</keyword>
<comment type="function">
    <text evidence="6">Part of a membrane-bound complex that couples electron transfer with translocation of ions across the membrane.</text>
</comment>
<keyword evidence="5 6" id="KW-0249">Electron transport</keyword>
<keyword evidence="6" id="KW-1278">Translocase</keyword>
<dbReference type="InterPro" id="IPR010209">
    <property type="entry name" value="Ion_transpt_RnfG/RsxG"/>
</dbReference>
<dbReference type="Proteomes" id="UP000260717">
    <property type="component" value="Unassembled WGS sequence"/>
</dbReference>
<dbReference type="Pfam" id="PF04205">
    <property type="entry name" value="FMN_bind"/>
    <property type="match status" value="1"/>
</dbReference>
<evidence type="ECO:0000256" key="4">
    <source>
        <dbReference type="ARBA" id="ARBA00022643"/>
    </source>
</evidence>
<dbReference type="HAMAP" id="MF_00479">
    <property type="entry name" value="RsxG_RnfG"/>
    <property type="match status" value="1"/>
</dbReference>
<dbReference type="Proteomes" id="UP000285290">
    <property type="component" value="Unassembled WGS sequence"/>
</dbReference>
<dbReference type="EMBL" id="QSHU01000009">
    <property type="protein sequence ID" value="RHC39276.1"/>
    <property type="molecule type" value="Genomic_DNA"/>
</dbReference>
<dbReference type="GO" id="GO:0005886">
    <property type="term" value="C:plasma membrane"/>
    <property type="evidence" value="ECO:0007669"/>
    <property type="project" value="UniProtKB-SubCell"/>
</dbReference>
<reference evidence="8" key="2">
    <citation type="submission" date="2015-05" db="EMBL/GenBank/DDBJ databases">
        <authorList>
            <person name="Wang D.B."/>
            <person name="Wang M."/>
        </authorList>
    </citation>
    <scope>NUCLEOTIDE SEQUENCE [LARGE SCALE GENOMIC DNA]</scope>
    <source>
        <strain evidence="8">T1-815</strain>
    </source>
</reference>
<organism evidence="8 18">
    <name type="scientific">Agathobacter rectalis</name>
    <dbReference type="NCBI Taxonomy" id="39491"/>
    <lineage>
        <taxon>Bacteria</taxon>
        <taxon>Bacillati</taxon>
        <taxon>Bacillota</taxon>
        <taxon>Clostridia</taxon>
        <taxon>Lachnospirales</taxon>
        <taxon>Lachnospiraceae</taxon>
        <taxon>Agathobacter</taxon>
    </lineage>
</organism>
<dbReference type="NCBIfam" id="TIGR01947">
    <property type="entry name" value="rnfG"/>
    <property type="match status" value="1"/>
</dbReference>
<dbReference type="InterPro" id="IPR007329">
    <property type="entry name" value="FMN-bd"/>
</dbReference>
<keyword evidence="4 6" id="KW-0288">FMN</keyword>
<keyword evidence="6" id="KW-1133">Transmembrane helix</keyword>
<evidence type="ECO:0000313" key="18">
    <source>
        <dbReference type="Proteomes" id="UP000049472"/>
    </source>
</evidence>
<evidence type="ECO:0000256" key="1">
    <source>
        <dbReference type="ARBA" id="ARBA00022448"/>
    </source>
</evidence>
<evidence type="ECO:0000313" key="20">
    <source>
        <dbReference type="Proteomes" id="UP000260717"/>
    </source>
</evidence>
<evidence type="ECO:0000313" key="24">
    <source>
        <dbReference type="Proteomes" id="UP000285290"/>
    </source>
</evidence>
<evidence type="ECO:0000313" key="8">
    <source>
        <dbReference type="EMBL" id="CRL36092.1"/>
    </source>
</evidence>
<evidence type="ECO:0000256" key="6">
    <source>
        <dbReference type="HAMAP-Rule" id="MF_00479"/>
    </source>
</evidence>
<accession>A0A0M6WK31</accession>
<evidence type="ECO:0000313" key="15">
    <source>
        <dbReference type="EMBL" id="RHE33483.1"/>
    </source>
</evidence>
<evidence type="ECO:0000313" key="17">
    <source>
        <dbReference type="EMBL" id="RHL08255.1"/>
    </source>
</evidence>
<dbReference type="EC" id="7.-.-.-" evidence="6"/>
<dbReference type="SMART" id="SM00900">
    <property type="entry name" value="FMN_bind"/>
    <property type="match status" value="1"/>
</dbReference>
<dbReference type="PIRSF" id="PIRSF006091">
    <property type="entry name" value="E_trnsport_RnfG"/>
    <property type="match status" value="1"/>
</dbReference>
<evidence type="ECO:0000313" key="27">
    <source>
        <dbReference type="Proteomes" id="UP000286181"/>
    </source>
</evidence>
<dbReference type="Proteomes" id="UP000286104">
    <property type="component" value="Unassembled WGS sequence"/>
</dbReference>
<dbReference type="Proteomes" id="UP000285209">
    <property type="component" value="Unassembled WGS sequence"/>
</dbReference>
<dbReference type="PANTHER" id="PTHR36118">
    <property type="entry name" value="ION-TRANSLOCATING OXIDOREDUCTASE COMPLEX SUBUNIT G"/>
    <property type="match status" value="1"/>
</dbReference>
<evidence type="ECO:0000313" key="19">
    <source>
        <dbReference type="Proteomes" id="UP000245905"/>
    </source>
</evidence>
<feature type="modified residue" description="FMN phosphoryl threonine" evidence="6">
    <location>
        <position position="176"/>
    </location>
</feature>
<dbReference type="EMBL" id="QROF01000001">
    <property type="protein sequence ID" value="RHL08255.1"/>
    <property type="molecule type" value="Genomic_DNA"/>
</dbReference>
<comment type="cofactor">
    <cofactor evidence="6">
        <name>FMN</name>
        <dbReference type="ChEBI" id="CHEBI:58210"/>
    </cofactor>
</comment>
<evidence type="ECO:0000313" key="14">
    <source>
        <dbReference type="EMBL" id="RHC39276.1"/>
    </source>
</evidence>
<comment type="subunit">
    <text evidence="6">The complex is composed of six subunits: RnfA, RnfB, RnfC, RnfD, RnfE and RnfG.</text>
</comment>
<gene>
    <name evidence="6" type="primary">rnfG</name>
    <name evidence="17" type="ORF">DW038_02255</name>
    <name evidence="16" type="ORF">DW172_00415</name>
    <name evidence="15" type="ORF">DW753_03245</name>
    <name evidence="14" type="ORF">DW848_08125</name>
    <name evidence="12" type="ORF">DWY38_02130</name>
    <name evidence="13" type="ORF">DXA03_00250</name>
    <name evidence="11" type="ORF">DXB99_00585</name>
    <name evidence="10" type="ORF">DXC13_00990</name>
    <name evidence="9" type="ORF">LD38_00735</name>
    <name evidence="8" type="ORF">T1815_12461</name>
</gene>
<evidence type="ECO:0000313" key="10">
    <source>
        <dbReference type="EMBL" id="RGM52812.1"/>
    </source>
</evidence>
<dbReference type="EMBL" id="QRKN01000001">
    <property type="protein sequence ID" value="RHI25184.1"/>
    <property type="molecule type" value="Genomic_DNA"/>
</dbReference>
<evidence type="ECO:0000256" key="3">
    <source>
        <dbReference type="ARBA" id="ARBA00022630"/>
    </source>
</evidence>
<dbReference type="PANTHER" id="PTHR36118:SF1">
    <property type="entry name" value="ION-TRANSLOCATING OXIDOREDUCTASE COMPLEX SUBUNIT G"/>
    <property type="match status" value="1"/>
</dbReference>
<dbReference type="Proteomes" id="UP000260758">
    <property type="component" value="Unassembled WGS sequence"/>
</dbReference>